<gene>
    <name evidence="2" type="ORF">HAX54_033531</name>
</gene>
<dbReference type="PROSITE" id="PS51010">
    <property type="entry name" value="CYTF"/>
    <property type="match status" value="1"/>
</dbReference>
<dbReference type="Proteomes" id="UP000823775">
    <property type="component" value="Unassembled WGS sequence"/>
</dbReference>
<dbReference type="PANTHER" id="PTHR38146:SF8">
    <property type="entry name" value="TIFY DOMAIN-CONTAINING PROTEIN"/>
    <property type="match status" value="1"/>
</dbReference>
<comment type="caution">
    <text evidence="2">The sequence shown here is derived from an EMBL/GenBank/DDBJ whole genome shotgun (WGS) entry which is preliminary data.</text>
</comment>
<dbReference type="InterPro" id="IPR002325">
    <property type="entry name" value="Cyt_f"/>
</dbReference>
<keyword evidence="3" id="KW-1185">Reference proteome</keyword>
<evidence type="ECO:0000313" key="3">
    <source>
        <dbReference type="Proteomes" id="UP000823775"/>
    </source>
</evidence>
<protein>
    <recommendedName>
        <fullName evidence="1">Cytochrome f large domain-containing protein</fullName>
    </recommendedName>
</protein>
<name>A0ABS8RLQ0_DATST</name>
<dbReference type="InterPro" id="IPR024094">
    <property type="entry name" value="Cyt_f_lg_dom"/>
</dbReference>
<reference evidence="2 3" key="1">
    <citation type="journal article" date="2021" name="BMC Genomics">
        <title>Datura genome reveals duplications of psychoactive alkaloid biosynthetic genes and high mutation rate following tissue culture.</title>
        <authorList>
            <person name="Rajewski A."/>
            <person name="Carter-House D."/>
            <person name="Stajich J."/>
            <person name="Litt A."/>
        </authorList>
    </citation>
    <scope>NUCLEOTIDE SEQUENCE [LARGE SCALE GENOMIC DNA]</scope>
    <source>
        <strain evidence="2">AR-01</strain>
    </source>
</reference>
<evidence type="ECO:0000313" key="2">
    <source>
        <dbReference type="EMBL" id="MCD7447741.1"/>
    </source>
</evidence>
<dbReference type="Pfam" id="PF16639">
    <property type="entry name" value="Apocytochr_F_N"/>
    <property type="match status" value="1"/>
</dbReference>
<dbReference type="EMBL" id="JACEIK010000043">
    <property type="protein sequence ID" value="MCD7447741.1"/>
    <property type="molecule type" value="Genomic_DNA"/>
</dbReference>
<dbReference type="PANTHER" id="PTHR38146">
    <property type="entry name" value="30S RIBOSOMAL PROTEIN S12, CHLOROPLASTIC"/>
    <property type="match status" value="1"/>
</dbReference>
<organism evidence="2 3">
    <name type="scientific">Datura stramonium</name>
    <name type="common">Jimsonweed</name>
    <name type="synonym">Common thornapple</name>
    <dbReference type="NCBI Taxonomy" id="4076"/>
    <lineage>
        <taxon>Eukaryota</taxon>
        <taxon>Viridiplantae</taxon>
        <taxon>Streptophyta</taxon>
        <taxon>Embryophyta</taxon>
        <taxon>Tracheophyta</taxon>
        <taxon>Spermatophyta</taxon>
        <taxon>Magnoliopsida</taxon>
        <taxon>eudicotyledons</taxon>
        <taxon>Gunneridae</taxon>
        <taxon>Pentapetalae</taxon>
        <taxon>asterids</taxon>
        <taxon>lamiids</taxon>
        <taxon>Solanales</taxon>
        <taxon>Solanaceae</taxon>
        <taxon>Solanoideae</taxon>
        <taxon>Datureae</taxon>
        <taxon>Datura</taxon>
    </lineage>
</organism>
<dbReference type="PRINTS" id="PR00610">
    <property type="entry name" value="CYTOCHROMEF"/>
</dbReference>
<dbReference type="SUPFAM" id="SSF49441">
    <property type="entry name" value="Cytochrome f, large domain"/>
    <property type="match status" value="1"/>
</dbReference>
<proteinExistence type="predicted"/>
<sequence>MGNALPLSAGYENPLEGTRRIVCANCHLANKPVEIEVLAAAGTELVDTYSTDTVIASSLGKEVHDPWAFYLHAALLHQELMAAPISLAATTGIALAFIRNEKIRSTFIWYYSLNSLTPRYSIKSSFLMTECVSIVPKRLTSLLLSWYTPLLAEPLFSSIHRDKMYHWCQQFIMEERTPK</sequence>
<feature type="domain" description="Cytochrome f large" evidence="1">
    <location>
        <begin position="9"/>
        <end position="40"/>
    </location>
</feature>
<dbReference type="InterPro" id="IPR036826">
    <property type="entry name" value="Cyt_f_lg_dom_sf"/>
</dbReference>
<evidence type="ECO:0000259" key="1">
    <source>
        <dbReference type="Pfam" id="PF16639"/>
    </source>
</evidence>
<accession>A0ABS8RLQ0</accession>
<dbReference type="Gene3D" id="2.60.40.830">
    <property type="entry name" value="Cytochrome f large domain"/>
    <property type="match status" value="1"/>
</dbReference>